<sequence length="373" mass="40941">MATRQPAVVIVPGAWHVPEHYEPAAKLLRNAGYETVVVRHPSVSVQRDPGNMLRKDSTVAADVMRKLVNDEGKDVVVVMHSYGGVSGSEAAAMLSEWLPAHSIPEAGRIRRLVYLAAHVIEKGVSFQGSGRIIPNVDTSEGERSGGFEVGSDSPSPPSSPESTPLSRPGLKAGKRSGDAAYLITEECERLFCETLKTVFLVEKDTGLENSLVMDARNNNINGTAVRVPPRQRPTILKHDLPTPSPSPDTYMYSATGGLIKDYVEVWDYAGSARFRGFVAEKEDERALFIFFDQEVVGKDLKPGLMALLELASSESFECNQLVACVDRTTSDKEESDDLTRNLHWVGFELGMLDNWAGEKGCISDRWLFLSMEV</sequence>
<organism evidence="1 2">
    <name type="scientific">Vermiconidia calcicola</name>
    <dbReference type="NCBI Taxonomy" id="1690605"/>
    <lineage>
        <taxon>Eukaryota</taxon>
        <taxon>Fungi</taxon>
        <taxon>Dikarya</taxon>
        <taxon>Ascomycota</taxon>
        <taxon>Pezizomycotina</taxon>
        <taxon>Dothideomycetes</taxon>
        <taxon>Dothideomycetidae</taxon>
        <taxon>Mycosphaerellales</taxon>
        <taxon>Extremaceae</taxon>
        <taxon>Vermiconidia</taxon>
    </lineage>
</organism>
<dbReference type="EMBL" id="JAUTXU010000198">
    <property type="protein sequence ID" value="KAK3699343.1"/>
    <property type="molecule type" value="Genomic_DNA"/>
</dbReference>
<name>A0ACC3MQH5_9PEZI</name>
<comment type="caution">
    <text evidence="1">The sequence shown here is derived from an EMBL/GenBank/DDBJ whole genome shotgun (WGS) entry which is preliminary data.</text>
</comment>
<protein>
    <submittedName>
        <fullName evidence="1">Uncharacterized protein</fullName>
    </submittedName>
</protein>
<keyword evidence="2" id="KW-1185">Reference proteome</keyword>
<gene>
    <name evidence="1" type="ORF">LTR37_016495</name>
</gene>
<proteinExistence type="predicted"/>
<accession>A0ACC3MQH5</accession>
<reference evidence="1" key="1">
    <citation type="submission" date="2023-07" db="EMBL/GenBank/DDBJ databases">
        <title>Black Yeasts Isolated from many extreme environments.</title>
        <authorList>
            <person name="Coleine C."/>
            <person name="Stajich J.E."/>
            <person name="Selbmann L."/>
        </authorList>
    </citation>
    <scope>NUCLEOTIDE SEQUENCE</scope>
    <source>
        <strain evidence="1">CCFEE 5714</strain>
    </source>
</reference>
<evidence type="ECO:0000313" key="1">
    <source>
        <dbReference type="EMBL" id="KAK3699343.1"/>
    </source>
</evidence>
<evidence type="ECO:0000313" key="2">
    <source>
        <dbReference type="Proteomes" id="UP001281147"/>
    </source>
</evidence>
<dbReference type="Proteomes" id="UP001281147">
    <property type="component" value="Unassembled WGS sequence"/>
</dbReference>